<organism evidence="2 3">
    <name type="scientific">Abyssalbus ytuae</name>
    <dbReference type="NCBI Taxonomy" id="2926907"/>
    <lineage>
        <taxon>Bacteria</taxon>
        <taxon>Pseudomonadati</taxon>
        <taxon>Bacteroidota</taxon>
        <taxon>Flavobacteriia</taxon>
        <taxon>Flavobacteriales</taxon>
        <taxon>Flavobacteriaceae</taxon>
        <taxon>Abyssalbus</taxon>
    </lineage>
</organism>
<accession>A0A9E6ZK48</accession>
<keyword evidence="3" id="KW-1185">Reference proteome</keyword>
<proteinExistence type="predicted"/>
<dbReference type="InterPro" id="IPR032820">
    <property type="entry name" value="ATPase_put"/>
</dbReference>
<gene>
    <name evidence="2" type="ORF">MQE35_09680</name>
</gene>
<dbReference type="RefSeq" id="WP_255841156.1">
    <property type="nucleotide sequence ID" value="NZ_CP094358.1"/>
</dbReference>
<dbReference type="EMBL" id="CP094358">
    <property type="protein sequence ID" value="UOB16009.1"/>
    <property type="molecule type" value="Genomic_DNA"/>
</dbReference>
<name>A0A9E6ZK48_9FLAO</name>
<keyword evidence="1" id="KW-1133">Transmembrane helix</keyword>
<dbReference type="Proteomes" id="UP000831290">
    <property type="component" value="Chromosome"/>
</dbReference>
<protein>
    <submittedName>
        <fullName evidence="2">AtpZ/AtpI family protein</fullName>
    </submittedName>
</protein>
<keyword evidence="1" id="KW-0812">Transmembrane</keyword>
<dbReference type="Pfam" id="PF09527">
    <property type="entry name" value="ATPase_gene1"/>
    <property type="match status" value="1"/>
</dbReference>
<feature type="transmembrane region" description="Helical" evidence="1">
    <location>
        <begin position="12"/>
        <end position="32"/>
    </location>
</feature>
<feature type="transmembrane region" description="Helical" evidence="1">
    <location>
        <begin position="47"/>
        <end position="65"/>
    </location>
</feature>
<evidence type="ECO:0000256" key="1">
    <source>
        <dbReference type="SAM" id="Phobius"/>
    </source>
</evidence>
<dbReference type="AlphaFoldDB" id="A0A9E6ZK48"/>
<evidence type="ECO:0000313" key="3">
    <source>
        <dbReference type="Proteomes" id="UP000831290"/>
    </source>
</evidence>
<dbReference type="KEGG" id="fbm:MQE35_09680"/>
<reference evidence="2" key="1">
    <citation type="submission" date="2022-03" db="EMBL/GenBank/DDBJ databases">
        <title>Description of Abyssus ytuae gen. nov., sp. nov., a novel member of the family Flavobacteriaceae isolated from the sediment of Mariana Trench.</title>
        <authorList>
            <person name="Zhang J."/>
            <person name="Xu X."/>
        </authorList>
    </citation>
    <scope>NUCLEOTIDE SEQUENCE</scope>
    <source>
        <strain evidence="2">MT3330</strain>
    </source>
</reference>
<sequence>MNKKPKKQLKNLALLSGIAFQMGATIYLGAYGGKWLDAHYNTTEKKPFTIVCTLLAVGISLYIVLQQVKKLHK</sequence>
<keyword evidence="1" id="KW-0472">Membrane</keyword>
<evidence type="ECO:0000313" key="2">
    <source>
        <dbReference type="EMBL" id="UOB16009.1"/>
    </source>
</evidence>